<dbReference type="KEGG" id="ster:AOA14_16565"/>
<dbReference type="STRING" id="1219058.AOA14_16565"/>
<reference evidence="1 2" key="2">
    <citation type="journal article" date="2016" name="Genome Announc.">
        <title>Complete Genome Sequence of Sphingopyxis terrae Strain 203-1 (NBRC 111660), a Polyethylene Glycol Degrader.</title>
        <authorList>
            <person name="Ohtsubo Y."/>
            <person name="Nonoyama S."/>
            <person name="Nagata Y."/>
            <person name="Numata M."/>
            <person name="Tsuchikane K."/>
            <person name="Hosoyama A."/>
            <person name="Yamazoe A."/>
            <person name="Tsuda M."/>
            <person name="Fujita N."/>
            <person name="Kawai F."/>
        </authorList>
    </citation>
    <scope>NUCLEOTIDE SEQUENCE [LARGE SCALE GENOMIC DNA]</scope>
    <source>
        <strain evidence="1 2">203-1</strain>
    </source>
</reference>
<protein>
    <submittedName>
        <fullName evidence="1">Uncharacterized protein</fullName>
    </submittedName>
</protein>
<sequence>MNTALWILVVGFLLVDGWLNFNERPSLATALFWGKPAAARRYGGLTVYGLVIAALIYLGWSSR</sequence>
<dbReference type="EMBL" id="CP013342">
    <property type="protein sequence ID" value="AMU96215.1"/>
    <property type="molecule type" value="Genomic_DNA"/>
</dbReference>
<evidence type="ECO:0000313" key="1">
    <source>
        <dbReference type="EMBL" id="AMU96215.1"/>
    </source>
</evidence>
<gene>
    <name evidence="1" type="ORF">AOA14_16565</name>
</gene>
<dbReference type="RefSeq" id="WP_062902585.1">
    <property type="nucleotide sequence ID" value="NZ_CP013342.1"/>
</dbReference>
<dbReference type="AlphaFoldDB" id="A0A142W3W8"/>
<name>A0A142W3W8_9SPHN</name>
<accession>A0A142W3W8</accession>
<evidence type="ECO:0000313" key="2">
    <source>
        <dbReference type="Proteomes" id="UP000076234"/>
    </source>
</evidence>
<dbReference type="Proteomes" id="UP000076234">
    <property type="component" value="Chromosome"/>
</dbReference>
<proteinExistence type="predicted"/>
<organism evidence="1 2">
    <name type="scientific">Sphingopyxis terrae subsp. terrae NBRC 15098</name>
    <dbReference type="NCBI Taxonomy" id="1219058"/>
    <lineage>
        <taxon>Bacteria</taxon>
        <taxon>Pseudomonadati</taxon>
        <taxon>Pseudomonadota</taxon>
        <taxon>Alphaproteobacteria</taxon>
        <taxon>Sphingomonadales</taxon>
        <taxon>Sphingomonadaceae</taxon>
        <taxon>Sphingopyxis</taxon>
    </lineage>
</organism>
<reference evidence="2" key="1">
    <citation type="submission" date="2015-11" db="EMBL/GenBank/DDBJ databases">
        <title>Complete genome sequence of a polyethylene glycol-degrading strain Sphingopyxis terrae strain 203-1 (NBRC 15098).</title>
        <authorList>
            <person name="Yoshiyuki O."/>
            <person name="Shouta N."/>
            <person name="Nagata Y."/>
            <person name="Numata M."/>
            <person name="Tsuchikane K."/>
            <person name="Hosoyama A."/>
            <person name="Yamazoe A."/>
            <person name="Tsuda M."/>
            <person name="Fujita N."/>
            <person name="Kawai F."/>
        </authorList>
    </citation>
    <scope>NUCLEOTIDE SEQUENCE [LARGE SCALE GENOMIC DNA]</scope>
    <source>
        <strain evidence="2">203-1</strain>
    </source>
</reference>